<dbReference type="GO" id="GO:0046872">
    <property type="term" value="F:metal ion binding"/>
    <property type="evidence" value="ECO:0007669"/>
    <property type="project" value="UniProtKB-KW"/>
</dbReference>
<dbReference type="GO" id="GO:0009103">
    <property type="term" value="P:lipopolysaccharide biosynthetic process"/>
    <property type="evidence" value="ECO:0007669"/>
    <property type="project" value="TreeGrafter"/>
</dbReference>
<proteinExistence type="predicted"/>
<keyword evidence="7" id="KW-0460">Magnesium</keyword>
<reference evidence="9 10" key="1">
    <citation type="journal article" date="2016" name="Nat. Commun.">
        <title>Thousands of microbial genomes shed light on interconnected biogeochemical processes in an aquifer system.</title>
        <authorList>
            <person name="Anantharaman K."/>
            <person name="Brown C.T."/>
            <person name="Hug L.A."/>
            <person name="Sharon I."/>
            <person name="Castelle C.J."/>
            <person name="Probst A.J."/>
            <person name="Thomas B.C."/>
            <person name="Singh A."/>
            <person name="Wilkins M.J."/>
            <person name="Karaoz U."/>
            <person name="Brodie E.L."/>
            <person name="Williams K.H."/>
            <person name="Hubbard S.S."/>
            <person name="Banfield J.F."/>
        </authorList>
    </citation>
    <scope>NUCLEOTIDE SEQUENCE [LARGE SCALE GENOMIC DNA]</scope>
</reference>
<dbReference type="AlphaFoldDB" id="A0A1G2HM72"/>
<dbReference type="GO" id="GO:0005886">
    <property type="term" value="C:plasma membrane"/>
    <property type="evidence" value="ECO:0007669"/>
    <property type="project" value="UniProtKB-SubCell"/>
</dbReference>
<feature type="transmembrane region" description="Helical" evidence="8">
    <location>
        <begin position="162"/>
        <end position="179"/>
    </location>
</feature>
<evidence type="ECO:0000256" key="6">
    <source>
        <dbReference type="ARBA" id="ARBA00023136"/>
    </source>
</evidence>
<dbReference type="EMBL" id="MHOL01000003">
    <property type="protein sequence ID" value="OGZ63321.1"/>
    <property type="molecule type" value="Genomic_DNA"/>
</dbReference>
<dbReference type="GO" id="GO:0044038">
    <property type="term" value="P:cell wall macromolecule biosynthetic process"/>
    <property type="evidence" value="ECO:0007669"/>
    <property type="project" value="TreeGrafter"/>
</dbReference>
<keyword evidence="2" id="KW-1003">Cell membrane</keyword>
<feature type="transmembrane region" description="Helical" evidence="8">
    <location>
        <begin position="46"/>
        <end position="69"/>
    </location>
</feature>
<sequence>MNPFVVFLISSLAGVIIIPVLLTISKKTNFLVDVPEGDTLKIHKKNIPLLGGLAILASSCIGAVIFFWQQPGLEIVVIFIGLLVIFFLGFWDDLKWKHISTIKPMLKFPLLLTCAFVPAFILALVEIRFNFVPIYIISLLLGFTYIFISINAVNYQDGMDGLVGGEVCISLLGFTFLSAMLGNSFGLVISFISLGAVSAFLVFNFPPAKVFMGDSGAYSLGFILAVLAMLFSKPYNTYSILGPVFIIGLPIFDGVYTNIRRLLAGKSIFLGDRSHFYDKLLQKGFSTKKTLAICFSLQLLLVFIGVLIYK</sequence>
<feature type="transmembrane region" description="Helical" evidence="8">
    <location>
        <begin position="215"/>
        <end position="232"/>
    </location>
</feature>
<evidence type="ECO:0000256" key="2">
    <source>
        <dbReference type="ARBA" id="ARBA00022475"/>
    </source>
</evidence>
<gene>
    <name evidence="9" type="ORF">A2639_00115</name>
</gene>
<dbReference type="PANTHER" id="PTHR22926:SF3">
    <property type="entry name" value="UNDECAPRENYL-PHOSPHATE ALPHA-N-ACETYLGLUCOSAMINYL 1-PHOSPHATE TRANSFERASE"/>
    <property type="match status" value="1"/>
</dbReference>
<evidence type="ECO:0000313" key="9">
    <source>
        <dbReference type="EMBL" id="OGZ63321.1"/>
    </source>
</evidence>
<dbReference type="GO" id="GO:0016780">
    <property type="term" value="F:phosphotransferase activity, for other substituted phosphate groups"/>
    <property type="evidence" value="ECO:0007669"/>
    <property type="project" value="InterPro"/>
</dbReference>
<dbReference type="InterPro" id="IPR000715">
    <property type="entry name" value="Glycosyl_transferase_4"/>
</dbReference>
<dbReference type="GO" id="GO:0071555">
    <property type="term" value="P:cell wall organization"/>
    <property type="evidence" value="ECO:0007669"/>
    <property type="project" value="TreeGrafter"/>
</dbReference>
<feature type="transmembrane region" description="Helical" evidence="8">
    <location>
        <begin position="131"/>
        <end position="150"/>
    </location>
</feature>
<keyword evidence="4 8" id="KW-0812">Transmembrane</keyword>
<dbReference type="Proteomes" id="UP000178991">
    <property type="component" value="Unassembled WGS sequence"/>
</dbReference>
<evidence type="ECO:0008006" key="11">
    <source>
        <dbReference type="Google" id="ProtNLM"/>
    </source>
</evidence>
<evidence type="ECO:0000256" key="3">
    <source>
        <dbReference type="ARBA" id="ARBA00022679"/>
    </source>
</evidence>
<feature type="binding site" evidence="7">
    <location>
        <position position="214"/>
    </location>
    <ligand>
        <name>Mg(2+)</name>
        <dbReference type="ChEBI" id="CHEBI:18420"/>
    </ligand>
</feature>
<feature type="binding site" evidence="7">
    <location>
        <position position="154"/>
    </location>
    <ligand>
        <name>Mg(2+)</name>
        <dbReference type="ChEBI" id="CHEBI:18420"/>
    </ligand>
</feature>
<dbReference type="Pfam" id="PF00953">
    <property type="entry name" value="Glycos_transf_4"/>
    <property type="match status" value="1"/>
</dbReference>
<evidence type="ECO:0000256" key="4">
    <source>
        <dbReference type="ARBA" id="ARBA00022692"/>
    </source>
</evidence>
<comment type="subcellular location">
    <subcellularLocation>
        <location evidence="1">Cell membrane</location>
        <topology evidence="1">Multi-pass membrane protein</topology>
    </subcellularLocation>
</comment>
<comment type="caution">
    <text evidence="9">The sequence shown here is derived from an EMBL/GenBank/DDBJ whole genome shotgun (WGS) entry which is preliminary data.</text>
</comment>
<feature type="transmembrane region" description="Helical" evidence="8">
    <location>
        <begin position="185"/>
        <end position="203"/>
    </location>
</feature>
<comment type="cofactor">
    <cofactor evidence="7">
        <name>Mg(2+)</name>
        <dbReference type="ChEBI" id="CHEBI:18420"/>
    </cofactor>
</comment>
<protein>
    <recommendedName>
        <fullName evidence="11">Undecaprenyl-phosphate alpha-N-acetylglucosaminyl 1-phosphate transferase</fullName>
    </recommendedName>
</protein>
<evidence type="ECO:0000256" key="5">
    <source>
        <dbReference type="ARBA" id="ARBA00022989"/>
    </source>
</evidence>
<evidence type="ECO:0000256" key="1">
    <source>
        <dbReference type="ARBA" id="ARBA00004651"/>
    </source>
</evidence>
<dbReference type="CDD" id="cd06853">
    <property type="entry name" value="GT_WecA_like"/>
    <property type="match status" value="1"/>
</dbReference>
<feature type="transmembrane region" description="Helical" evidence="8">
    <location>
        <begin position="290"/>
        <end position="309"/>
    </location>
</feature>
<evidence type="ECO:0000256" key="8">
    <source>
        <dbReference type="SAM" id="Phobius"/>
    </source>
</evidence>
<keyword evidence="3" id="KW-0808">Transferase</keyword>
<keyword evidence="7" id="KW-0479">Metal-binding</keyword>
<name>A0A1G2HM72_9BACT</name>
<feature type="transmembrane region" description="Helical" evidence="8">
    <location>
        <begin position="6"/>
        <end position="25"/>
    </location>
</feature>
<evidence type="ECO:0000256" key="7">
    <source>
        <dbReference type="PIRSR" id="PIRSR600715-1"/>
    </source>
</evidence>
<dbReference type="PANTHER" id="PTHR22926">
    <property type="entry name" value="PHOSPHO-N-ACETYLMURAMOYL-PENTAPEPTIDE-TRANSFERASE"/>
    <property type="match status" value="1"/>
</dbReference>
<feature type="transmembrane region" description="Helical" evidence="8">
    <location>
        <begin position="75"/>
        <end position="94"/>
    </location>
</feature>
<evidence type="ECO:0000313" key="10">
    <source>
        <dbReference type="Proteomes" id="UP000178991"/>
    </source>
</evidence>
<feature type="transmembrane region" description="Helical" evidence="8">
    <location>
        <begin position="106"/>
        <end position="125"/>
    </location>
</feature>
<accession>A0A1G2HM72</accession>
<organism evidence="9 10">
    <name type="scientific">Candidatus Staskawiczbacteria bacterium RIFCSPHIGHO2_01_FULL_34_27</name>
    <dbReference type="NCBI Taxonomy" id="1802199"/>
    <lineage>
        <taxon>Bacteria</taxon>
        <taxon>Candidatus Staskawicziibacteriota</taxon>
    </lineage>
</organism>
<keyword evidence="5 8" id="KW-1133">Transmembrane helix</keyword>
<keyword evidence="6 8" id="KW-0472">Membrane</keyword>
<feature type="transmembrane region" description="Helical" evidence="8">
    <location>
        <begin position="238"/>
        <end position="256"/>
    </location>
</feature>